<dbReference type="EMBL" id="JAUEPU010000026">
    <property type="protein sequence ID" value="KAK0493097.1"/>
    <property type="molecule type" value="Genomic_DNA"/>
</dbReference>
<evidence type="ECO:0000256" key="1">
    <source>
        <dbReference type="SAM" id="MobiDB-lite"/>
    </source>
</evidence>
<dbReference type="Proteomes" id="UP001175228">
    <property type="component" value="Unassembled WGS sequence"/>
</dbReference>
<reference evidence="2" key="1">
    <citation type="submission" date="2023-06" db="EMBL/GenBank/DDBJ databases">
        <authorList>
            <consortium name="Lawrence Berkeley National Laboratory"/>
            <person name="Ahrendt S."/>
            <person name="Sahu N."/>
            <person name="Indic B."/>
            <person name="Wong-Bajracharya J."/>
            <person name="Merenyi Z."/>
            <person name="Ke H.-M."/>
            <person name="Monk M."/>
            <person name="Kocsube S."/>
            <person name="Drula E."/>
            <person name="Lipzen A."/>
            <person name="Balint B."/>
            <person name="Henrissat B."/>
            <person name="Andreopoulos B."/>
            <person name="Martin F.M."/>
            <person name="Harder C.B."/>
            <person name="Rigling D."/>
            <person name="Ford K.L."/>
            <person name="Foster G.D."/>
            <person name="Pangilinan J."/>
            <person name="Papanicolaou A."/>
            <person name="Barry K."/>
            <person name="LaButti K."/>
            <person name="Viragh M."/>
            <person name="Koriabine M."/>
            <person name="Yan M."/>
            <person name="Riley R."/>
            <person name="Champramary S."/>
            <person name="Plett K.L."/>
            <person name="Tsai I.J."/>
            <person name="Slot J."/>
            <person name="Sipos G."/>
            <person name="Plett J."/>
            <person name="Nagy L.G."/>
            <person name="Grigoriev I.V."/>
        </authorList>
    </citation>
    <scope>NUCLEOTIDE SEQUENCE</scope>
    <source>
        <strain evidence="2">HWK02</strain>
    </source>
</reference>
<gene>
    <name evidence="2" type="ORF">EDD18DRAFT_1108315</name>
</gene>
<feature type="region of interest" description="Disordered" evidence="1">
    <location>
        <begin position="81"/>
        <end position="100"/>
    </location>
</feature>
<dbReference type="AlphaFoldDB" id="A0AA39PYT3"/>
<feature type="region of interest" description="Disordered" evidence="1">
    <location>
        <begin position="447"/>
        <end position="550"/>
    </location>
</feature>
<accession>A0AA39PYT3</accession>
<evidence type="ECO:0000313" key="2">
    <source>
        <dbReference type="EMBL" id="KAK0493097.1"/>
    </source>
</evidence>
<sequence>MPKKWVSEEQEQWFCDRRAAYNLAQLESRVGSYVDSAITDFMAEWPLTELEEIVGDTPENIAKRDVIYQTRKKQIKSKFHNERHKGAKVTTMPSPTKADVPTKKKKKLLFNLKPVRHLRSVQIYSQRYYPTRVRPYVIKALQATASRMSRGAKLNLSNRITAERLEAETDSIKGEILAALEELQEELSEGLAKRSPADYLEAIDQAPALLERFLQEVAEQTGWWFSVIAGGPLPTDNGNIHTRSFHIGKTAQGRDFLDEYAAFSVDPDDPNGQRRTFEESISTPYGRFLKSLFSSEVRAQRALNQAQLDFLDDTATMDQPLASLAAESPSLVPASIVRAIPSPPAAVVASPTVPVIASPIAPVFSSPIAAPFSLFPGSTNTAQSPAALGLSLSTSPTALSPSQGVPLVPHPMDPFPTDMVDPALAPYNGLATDLDFFLVGLQQSLPEEGNLPPLPPLPPVYDDNNAQQGSLEDCHLPPLPPLPPMYNNTHTLQGPPEVSHPPPLPPLPPVHDNSDMTSVRGVKRMLERAEDDENNDATNPEVRASKRARKPRTRCEVVATGWLPPAMGYLLDITLGVEWQDLLVSWQDLEGHLQAQGCSPEKGRMGALSSRPSVLSHWLVNRRYNVYLHPPANFSNELCRWWNAMQPEWCQNETGALPLPVYDRSLDRTLRKGGPNGIVTVLVGLMWWGQGTLEANERTLWTAMVTDIRMCIQAMVVLLSA</sequence>
<protein>
    <submittedName>
        <fullName evidence="2">Uncharacterized protein</fullName>
    </submittedName>
</protein>
<comment type="caution">
    <text evidence="2">The sequence shown here is derived from an EMBL/GenBank/DDBJ whole genome shotgun (WGS) entry which is preliminary data.</text>
</comment>
<evidence type="ECO:0000313" key="3">
    <source>
        <dbReference type="Proteomes" id="UP001175228"/>
    </source>
</evidence>
<keyword evidence="3" id="KW-1185">Reference proteome</keyword>
<organism evidence="2 3">
    <name type="scientific">Armillaria luteobubalina</name>
    <dbReference type="NCBI Taxonomy" id="153913"/>
    <lineage>
        <taxon>Eukaryota</taxon>
        <taxon>Fungi</taxon>
        <taxon>Dikarya</taxon>
        <taxon>Basidiomycota</taxon>
        <taxon>Agaricomycotina</taxon>
        <taxon>Agaricomycetes</taxon>
        <taxon>Agaricomycetidae</taxon>
        <taxon>Agaricales</taxon>
        <taxon>Marasmiineae</taxon>
        <taxon>Physalacriaceae</taxon>
        <taxon>Armillaria</taxon>
    </lineage>
</organism>
<feature type="compositionally biased region" description="Pro residues" evidence="1">
    <location>
        <begin position="498"/>
        <end position="509"/>
    </location>
</feature>
<proteinExistence type="predicted"/>
<name>A0AA39PYT3_9AGAR</name>